<name>A0A918NRF7_9ACTN</name>
<evidence type="ECO:0000259" key="4">
    <source>
        <dbReference type="PROSITE" id="PS01124"/>
    </source>
</evidence>
<dbReference type="Gene3D" id="1.10.10.60">
    <property type="entry name" value="Homeodomain-like"/>
    <property type="match status" value="1"/>
</dbReference>
<feature type="compositionally biased region" description="Low complexity" evidence="3">
    <location>
        <begin position="1"/>
        <end position="20"/>
    </location>
</feature>
<dbReference type="InterPro" id="IPR018060">
    <property type="entry name" value="HTH_AraC"/>
</dbReference>
<dbReference type="Pfam" id="PF12833">
    <property type="entry name" value="HTH_18"/>
    <property type="match status" value="1"/>
</dbReference>
<keyword evidence="1" id="KW-0805">Transcription regulation</keyword>
<dbReference type="GO" id="GO:0043565">
    <property type="term" value="F:sequence-specific DNA binding"/>
    <property type="evidence" value="ECO:0007669"/>
    <property type="project" value="InterPro"/>
</dbReference>
<evidence type="ECO:0000256" key="1">
    <source>
        <dbReference type="ARBA" id="ARBA00023015"/>
    </source>
</evidence>
<keyword evidence="6" id="KW-1185">Reference proteome</keyword>
<dbReference type="Proteomes" id="UP000619244">
    <property type="component" value="Unassembled WGS sequence"/>
</dbReference>
<evidence type="ECO:0000256" key="2">
    <source>
        <dbReference type="ARBA" id="ARBA00023163"/>
    </source>
</evidence>
<evidence type="ECO:0000256" key="3">
    <source>
        <dbReference type="SAM" id="MobiDB-lite"/>
    </source>
</evidence>
<dbReference type="SUPFAM" id="SSF52317">
    <property type="entry name" value="Class I glutamine amidotransferase-like"/>
    <property type="match status" value="1"/>
</dbReference>
<protein>
    <submittedName>
        <fullName evidence="5">AraC family transcriptional regulator</fullName>
    </submittedName>
</protein>
<dbReference type="GO" id="GO:0003700">
    <property type="term" value="F:DNA-binding transcription factor activity"/>
    <property type="evidence" value="ECO:0007669"/>
    <property type="project" value="InterPro"/>
</dbReference>
<dbReference type="EMBL" id="BMVU01000027">
    <property type="protein sequence ID" value="GGX90085.1"/>
    <property type="molecule type" value="Genomic_DNA"/>
</dbReference>
<dbReference type="InterPro" id="IPR052158">
    <property type="entry name" value="INH-QAR"/>
</dbReference>
<dbReference type="InterPro" id="IPR002818">
    <property type="entry name" value="DJ-1/PfpI"/>
</dbReference>
<evidence type="ECO:0000313" key="5">
    <source>
        <dbReference type="EMBL" id="GGX90085.1"/>
    </source>
</evidence>
<reference evidence="5" key="1">
    <citation type="journal article" date="2014" name="Int. J. Syst. Evol. Microbiol.">
        <title>Complete genome sequence of Corynebacterium casei LMG S-19264T (=DSM 44701T), isolated from a smear-ripened cheese.</title>
        <authorList>
            <consortium name="US DOE Joint Genome Institute (JGI-PGF)"/>
            <person name="Walter F."/>
            <person name="Albersmeier A."/>
            <person name="Kalinowski J."/>
            <person name="Ruckert C."/>
        </authorList>
    </citation>
    <scope>NUCLEOTIDE SEQUENCE</scope>
    <source>
        <strain evidence="5">JCM 4790</strain>
    </source>
</reference>
<dbReference type="PANTHER" id="PTHR43130">
    <property type="entry name" value="ARAC-FAMILY TRANSCRIPTIONAL REGULATOR"/>
    <property type="match status" value="1"/>
</dbReference>
<comment type="caution">
    <text evidence="5">The sequence shown here is derived from an EMBL/GenBank/DDBJ whole genome shotgun (WGS) entry which is preliminary data.</text>
</comment>
<dbReference type="SUPFAM" id="SSF46689">
    <property type="entry name" value="Homeodomain-like"/>
    <property type="match status" value="2"/>
</dbReference>
<dbReference type="PROSITE" id="PS01124">
    <property type="entry name" value="HTH_ARAC_FAMILY_2"/>
    <property type="match status" value="1"/>
</dbReference>
<accession>A0A918NRF7</accession>
<reference evidence="5" key="2">
    <citation type="submission" date="2020-09" db="EMBL/GenBank/DDBJ databases">
        <authorList>
            <person name="Sun Q."/>
            <person name="Ohkuma M."/>
        </authorList>
    </citation>
    <scope>NUCLEOTIDE SEQUENCE</scope>
    <source>
        <strain evidence="5">JCM 4790</strain>
    </source>
</reference>
<proteinExistence type="predicted"/>
<keyword evidence="2" id="KW-0804">Transcription</keyword>
<dbReference type="CDD" id="cd03137">
    <property type="entry name" value="GATase1_AraC_1"/>
    <property type="match status" value="1"/>
</dbReference>
<dbReference type="PANTHER" id="PTHR43130:SF3">
    <property type="entry name" value="HTH-TYPE TRANSCRIPTIONAL REGULATOR RV1931C"/>
    <property type="match status" value="1"/>
</dbReference>
<feature type="domain" description="HTH araC/xylS-type" evidence="4">
    <location>
        <begin position="302"/>
        <end position="400"/>
    </location>
</feature>
<dbReference type="InterPro" id="IPR029062">
    <property type="entry name" value="Class_I_gatase-like"/>
</dbReference>
<sequence>MVKTPAVTTAAPAPAATAQARWGPRRGADRPADDVDGADDMDGAVRCVRCAMVPGCVRRTGATSVQMDGMRKNVAMAVFTDSRRHRVAVLVRDGFPSLELGIVHQLFGQARKGASPDGEPLYEIVTCAPRAGTVRTDGDFTVNVAHGPEAPAEADTVIVLSAYEDYEQTEPELPAPLAGVLERIRPGARTASICTGAFLLASVGLLDGRTATTHWRHADRFARLFPHVGLDADVLYTDNGDVLTSAGCASGIDLCLHMIRRDFGTAVANDVARRTVVPPHREGGQVQYIRRPVPGTSSPSTAAARGWALERLEEPLTLRQLAEREAMSVRTFNRRFRDEVGTTPMTWLTRQRVERARELLEESDLPVEQVAARSGLGTATNLRQHFHAVLGTSPSAYRSAFRGPGRGTAGSGS</sequence>
<dbReference type="Pfam" id="PF01965">
    <property type="entry name" value="DJ-1_PfpI"/>
    <property type="match status" value="1"/>
</dbReference>
<organism evidence="5 6">
    <name type="scientific">Streptomyces minutiscleroticus</name>
    <dbReference type="NCBI Taxonomy" id="68238"/>
    <lineage>
        <taxon>Bacteria</taxon>
        <taxon>Bacillati</taxon>
        <taxon>Actinomycetota</taxon>
        <taxon>Actinomycetes</taxon>
        <taxon>Kitasatosporales</taxon>
        <taxon>Streptomycetaceae</taxon>
        <taxon>Streptomyces</taxon>
    </lineage>
</organism>
<dbReference type="SMART" id="SM00342">
    <property type="entry name" value="HTH_ARAC"/>
    <property type="match status" value="1"/>
</dbReference>
<gene>
    <name evidence="5" type="ORF">GCM10010358_50150</name>
</gene>
<dbReference type="InterPro" id="IPR009057">
    <property type="entry name" value="Homeodomain-like_sf"/>
</dbReference>
<dbReference type="Gene3D" id="3.40.50.880">
    <property type="match status" value="1"/>
</dbReference>
<evidence type="ECO:0000313" key="6">
    <source>
        <dbReference type="Proteomes" id="UP000619244"/>
    </source>
</evidence>
<feature type="region of interest" description="Disordered" evidence="3">
    <location>
        <begin position="1"/>
        <end position="38"/>
    </location>
</feature>
<dbReference type="AlphaFoldDB" id="A0A918NRF7"/>